<dbReference type="AlphaFoldDB" id="A0A840A675"/>
<keyword evidence="2" id="KW-1185">Reference proteome</keyword>
<gene>
    <name evidence="1" type="ORF">GGQ61_004223</name>
</gene>
<protein>
    <recommendedName>
        <fullName evidence="3">DUF465 domain-containing protein</fullName>
    </recommendedName>
</protein>
<evidence type="ECO:0000313" key="1">
    <source>
        <dbReference type="EMBL" id="MBB3893479.1"/>
    </source>
</evidence>
<dbReference type="RefSeq" id="WP_183776981.1">
    <property type="nucleotide sequence ID" value="NZ_JACIDK010000011.1"/>
</dbReference>
<dbReference type="Proteomes" id="UP000530564">
    <property type="component" value="Unassembled WGS sequence"/>
</dbReference>
<dbReference type="InterPro" id="IPR007420">
    <property type="entry name" value="DUF465"/>
</dbReference>
<reference evidence="1 2" key="1">
    <citation type="submission" date="2020-08" db="EMBL/GenBank/DDBJ databases">
        <title>Genomic Encyclopedia of Type Strains, Phase IV (KMG-IV): sequencing the most valuable type-strain genomes for metagenomic binning, comparative biology and taxonomic classification.</title>
        <authorList>
            <person name="Goeker M."/>
        </authorList>
    </citation>
    <scope>NUCLEOTIDE SEQUENCE [LARGE SCALE GENOMIC DNA]</scope>
    <source>
        <strain evidence="1 2">DSM 21793</strain>
    </source>
</reference>
<name>A0A840A675_9CAUL</name>
<organism evidence="1 2">
    <name type="scientific">Phenylobacterium haematophilum</name>
    <dbReference type="NCBI Taxonomy" id="98513"/>
    <lineage>
        <taxon>Bacteria</taxon>
        <taxon>Pseudomonadati</taxon>
        <taxon>Pseudomonadota</taxon>
        <taxon>Alphaproteobacteria</taxon>
        <taxon>Caulobacterales</taxon>
        <taxon>Caulobacteraceae</taxon>
        <taxon>Phenylobacterium</taxon>
    </lineage>
</organism>
<comment type="caution">
    <text evidence="1">The sequence shown here is derived from an EMBL/GenBank/DDBJ whole genome shotgun (WGS) entry which is preliminary data.</text>
</comment>
<dbReference type="Pfam" id="PF04325">
    <property type="entry name" value="DUF465"/>
    <property type="match status" value="1"/>
</dbReference>
<accession>A0A840A675</accession>
<evidence type="ECO:0008006" key="3">
    <source>
        <dbReference type="Google" id="ProtNLM"/>
    </source>
</evidence>
<dbReference type="Gene3D" id="6.10.280.50">
    <property type="match status" value="1"/>
</dbReference>
<evidence type="ECO:0000313" key="2">
    <source>
        <dbReference type="Proteomes" id="UP000530564"/>
    </source>
</evidence>
<dbReference type="EMBL" id="JACIDK010000011">
    <property type="protein sequence ID" value="MBB3893479.1"/>
    <property type="molecule type" value="Genomic_DNA"/>
</dbReference>
<dbReference type="InterPro" id="IPR038444">
    <property type="entry name" value="DUF465_sf"/>
</dbReference>
<sequence>MNDDDRNDPEARLAARLHLLTQEHADLGVAVEAIGQAPVPDMMVIARLKRKKLALKDEIERLKDQQTPDIIA</sequence>
<proteinExistence type="predicted"/>